<dbReference type="EMBL" id="BTSX01000005">
    <property type="protein sequence ID" value="GMT02283.1"/>
    <property type="molecule type" value="Genomic_DNA"/>
</dbReference>
<dbReference type="SUPFAM" id="SSF48403">
    <property type="entry name" value="Ankyrin repeat"/>
    <property type="match status" value="1"/>
</dbReference>
<evidence type="ECO:0000313" key="4">
    <source>
        <dbReference type="EMBL" id="GMT02283.1"/>
    </source>
</evidence>
<feature type="non-terminal residue" evidence="4">
    <location>
        <position position="1"/>
    </location>
</feature>
<dbReference type="PROSITE" id="PS50088">
    <property type="entry name" value="ANK_REPEAT"/>
    <property type="match status" value="3"/>
</dbReference>
<evidence type="ECO:0008006" key="6">
    <source>
        <dbReference type="Google" id="ProtNLM"/>
    </source>
</evidence>
<evidence type="ECO:0000256" key="2">
    <source>
        <dbReference type="ARBA" id="ARBA00023043"/>
    </source>
</evidence>
<comment type="caution">
    <text evidence="4">The sequence shown here is derived from an EMBL/GenBank/DDBJ whole genome shotgun (WGS) entry which is preliminary data.</text>
</comment>
<feature type="repeat" description="ANK" evidence="3">
    <location>
        <begin position="114"/>
        <end position="146"/>
    </location>
</feature>
<accession>A0AAV5U6J4</accession>
<dbReference type="InterPro" id="IPR036770">
    <property type="entry name" value="Ankyrin_rpt-contain_sf"/>
</dbReference>
<dbReference type="PANTHER" id="PTHR24198:SF193">
    <property type="match status" value="1"/>
</dbReference>
<evidence type="ECO:0000313" key="5">
    <source>
        <dbReference type="Proteomes" id="UP001432027"/>
    </source>
</evidence>
<gene>
    <name evidence="4" type="ORF">PENTCL1PPCAC_24457</name>
</gene>
<dbReference type="Gene3D" id="1.25.40.20">
    <property type="entry name" value="Ankyrin repeat-containing domain"/>
    <property type="match status" value="2"/>
</dbReference>
<dbReference type="Pfam" id="PF12796">
    <property type="entry name" value="Ank_2"/>
    <property type="match status" value="3"/>
</dbReference>
<dbReference type="Proteomes" id="UP001432027">
    <property type="component" value="Unassembled WGS sequence"/>
</dbReference>
<reference evidence="4" key="1">
    <citation type="submission" date="2023-10" db="EMBL/GenBank/DDBJ databases">
        <title>Genome assembly of Pristionchus species.</title>
        <authorList>
            <person name="Yoshida K."/>
            <person name="Sommer R.J."/>
        </authorList>
    </citation>
    <scope>NUCLEOTIDE SEQUENCE</scope>
    <source>
        <strain evidence="4">RS0144</strain>
    </source>
</reference>
<dbReference type="SMART" id="SM00248">
    <property type="entry name" value="ANK"/>
    <property type="match status" value="5"/>
</dbReference>
<proteinExistence type="predicted"/>
<organism evidence="4 5">
    <name type="scientific">Pristionchus entomophagus</name>
    <dbReference type="NCBI Taxonomy" id="358040"/>
    <lineage>
        <taxon>Eukaryota</taxon>
        <taxon>Metazoa</taxon>
        <taxon>Ecdysozoa</taxon>
        <taxon>Nematoda</taxon>
        <taxon>Chromadorea</taxon>
        <taxon>Rhabditida</taxon>
        <taxon>Rhabditina</taxon>
        <taxon>Diplogasteromorpha</taxon>
        <taxon>Diplogasteroidea</taxon>
        <taxon>Neodiplogasteridae</taxon>
        <taxon>Pristionchus</taxon>
    </lineage>
</organism>
<dbReference type="AlphaFoldDB" id="A0AAV5U6J4"/>
<feature type="repeat" description="ANK" evidence="3">
    <location>
        <begin position="2"/>
        <end position="34"/>
    </location>
</feature>
<feature type="repeat" description="ANK" evidence="3">
    <location>
        <begin position="182"/>
        <end position="200"/>
    </location>
</feature>
<keyword evidence="5" id="KW-1185">Reference proteome</keyword>
<feature type="non-terminal residue" evidence="4">
    <location>
        <position position="200"/>
    </location>
</feature>
<dbReference type="InterPro" id="IPR002110">
    <property type="entry name" value="Ankyrin_rpt"/>
</dbReference>
<protein>
    <recommendedName>
        <fullName evidence="6">Ankyrin repeat-containing protein</fullName>
    </recommendedName>
</protein>
<evidence type="ECO:0000256" key="3">
    <source>
        <dbReference type="PROSITE-ProRule" id="PRU00023"/>
    </source>
</evidence>
<sequence>SFQATTLHMAAAGGHEKIVKILLENGANSTDENAHGMTALHLGAKNGVVSILNAFDQQLWRRCSKKTGLNALHIAAYYGNSDFINEMVKHVPPSVRSEPPIYNHYVVKEFATEYGLTPLHLAAQSGHDSLVRMLLNQGVPVDASSTTMNIIPLHLAAQQGHIAVVGMLLSRSTQQQHAKDWRGRTPLHLAAMNGHYEMVS</sequence>
<dbReference type="PROSITE" id="PS50297">
    <property type="entry name" value="ANK_REP_REGION"/>
    <property type="match status" value="3"/>
</dbReference>
<evidence type="ECO:0000256" key="1">
    <source>
        <dbReference type="ARBA" id="ARBA00022737"/>
    </source>
</evidence>
<keyword evidence="2 3" id="KW-0040">ANK repeat</keyword>
<dbReference type="PANTHER" id="PTHR24198">
    <property type="entry name" value="ANKYRIN REPEAT AND PROTEIN KINASE DOMAIN-CONTAINING PROTEIN"/>
    <property type="match status" value="1"/>
</dbReference>
<keyword evidence="1" id="KW-0677">Repeat</keyword>
<name>A0AAV5U6J4_9BILA</name>